<dbReference type="PANTHER" id="PTHR12561">
    <property type="entry name" value="LIPOATE-PROTEIN LIGASE"/>
    <property type="match status" value="1"/>
</dbReference>
<dbReference type="InterPro" id="IPR019491">
    <property type="entry name" value="Lipoate_protein_ligase_C"/>
</dbReference>
<dbReference type="UniPathway" id="UPA00537">
    <property type="reaction ID" value="UER00594"/>
</dbReference>
<proteinExistence type="predicted"/>
<comment type="pathway">
    <text evidence="2">Protein modification; protein lipoylation via exogenous pathway; protein N(6)-(lipoyl)lysine from lipoate: step 1/2.</text>
</comment>
<name>A0A4P6HYU1_9BACT</name>
<feature type="domain" description="BPL/LPL catalytic" evidence="8">
    <location>
        <begin position="24"/>
        <end position="209"/>
    </location>
</feature>
<evidence type="ECO:0000313" key="10">
    <source>
        <dbReference type="Proteomes" id="UP000293296"/>
    </source>
</evidence>
<dbReference type="KEGG" id="dcb:C3Y92_04435"/>
<protein>
    <recommendedName>
        <fullName evidence="3">lipoate--protein ligase</fullName>
        <ecNumber evidence="3">6.3.1.20</ecNumber>
    </recommendedName>
</protein>
<evidence type="ECO:0000256" key="5">
    <source>
        <dbReference type="ARBA" id="ARBA00022741"/>
    </source>
</evidence>
<evidence type="ECO:0000256" key="6">
    <source>
        <dbReference type="ARBA" id="ARBA00022840"/>
    </source>
</evidence>
<dbReference type="GO" id="GO:0017118">
    <property type="term" value="F:lipoyltransferase activity"/>
    <property type="evidence" value="ECO:0007669"/>
    <property type="project" value="TreeGrafter"/>
</dbReference>
<evidence type="ECO:0000256" key="4">
    <source>
        <dbReference type="ARBA" id="ARBA00022598"/>
    </source>
</evidence>
<gene>
    <name evidence="9" type="ORF">C3Y92_04435</name>
</gene>
<keyword evidence="5" id="KW-0547">Nucleotide-binding</keyword>
<reference evidence="9 10" key="1">
    <citation type="submission" date="2018-02" db="EMBL/GenBank/DDBJ databases">
        <title>Genome sequence of Desulfovibrio carbinolicus DSM 3852.</title>
        <authorList>
            <person name="Wilbanks E."/>
            <person name="Skennerton C.T."/>
            <person name="Orphan V.J."/>
        </authorList>
    </citation>
    <scope>NUCLEOTIDE SEQUENCE [LARGE SCALE GENOMIC DNA]</scope>
    <source>
        <strain evidence="9 10">DSM 3852</strain>
    </source>
</reference>
<dbReference type="InterPro" id="IPR004562">
    <property type="entry name" value="LipoylTrfase_LipoateP_Ligase"/>
</dbReference>
<dbReference type="PANTHER" id="PTHR12561:SF3">
    <property type="entry name" value="LIPOYLTRANSFERASE 1, MITOCHONDRIAL"/>
    <property type="match status" value="1"/>
</dbReference>
<keyword evidence="10" id="KW-1185">Reference proteome</keyword>
<evidence type="ECO:0000256" key="7">
    <source>
        <dbReference type="ARBA" id="ARBA00048037"/>
    </source>
</evidence>
<sequence length="323" mass="34633">MRAILLETTDPAVNLATEEWLLKNATTDVFMLWRNAPAVIVGRNQNTRAQIDEAFVRERGIPVVRRLSGGGAVFHDLGNVNFTFISLGGGAMDFRGFTAPILAAVAALGVACAFEGRNDLTIEGQKFSGNAQHVWRDRVLHHGTLLFDADVSHLAGALRVDPEKYRDKAVKSVAKRVTNIAAHLPAPMAVTDFMGHVMGHVCPGAAPGDLALAPDEAAGAASLAESRYRTYDWNFGASPAYGFTRTRRTPGGLIEAHLDVKGGVILAARLLGDYFGRRDVAELEAALAGCRHDRDALAECLGGVELGEYLLGVGVEELVECLF</sequence>
<dbReference type="AlphaFoldDB" id="A0A4P6HYU1"/>
<dbReference type="InterPro" id="IPR045864">
    <property type="entry name" value="aa-tRNA-synth_II/BPL/LPL"/>
</dbReference>
<dbReference type="GO" id="GO:0005737">
    <property type="term" value="C:cytoplasm"/>
    <property type="evidence" value="ECO:0007669"/>
    <property type="project" value="TreeGrafter"/>
</dbReference>
<dbReference type="GO" id="GO:0016979">
    <property type="term" value="F:lipoate-protein ligase activity"/>
    <property type="evidence" value="ECO:0007669"/>
    <property type="project" value="UniProtKB-EC"/>
</dbReference>
<dbReference type="Gene3D" id="3.30.390.50">
    <property type="entry name" value="CO dehydrogenase flavoprotein, C-terminal domain"/>
    <property type="match status" value="1"/>
</dbReference>
<dbReference type="GO" id="GO:0005524">
    <property type="term" value="F:ATP binding"/>
    <property type="evidence" value="ECO:0007669"/>
    <property type="project" value="UniProtKB-KW"/>
</dbReference>
<keyword evidence="4 9" id="KW-0436">Ligase</keyword>
<evidence type="ECO:0000256" key="2">
    <source>
        <dbReference type="ARBA" id="ARBA00005124"/>
    </source>
</evidence>
<evidence type="ECO:0000256" key="1">
    <source>
        <dbReference type="ARBA" id="ARBA00005085"/>
    </source>
</evidence>
<dbReference type="NCBIfam" id="TIGR00545">
    <property type="entry name" value="lipoyltrans"/>
    <property type="match status" value="1"/>
</dbReference>
<comment type="pathway">
    <text evidence="1">Protein modification; protein lipoylation via exogenous pathway; protein N(6)-(lipoyl)lysine from lipoate: step 2/2.</text>
</comment>
<dbReference type="Proteomes" id="UP000293296">
    <property type="component" value="Chromosome"/>
</dbReference>
<dbReference type="OrthoDB" id="9787898at2"/>
<dbReference type="Gene3D" id="3.30.930.10">
    <property type="entry name" value="Bira Bifunctional Protein, Domain 2"/>
    <property type="match status" value="1"/>
</dbReference>
<evidence type="ECO:0000259" key="8">
    <source>
        <dbReference type="PROSITE" id="PS51733"/>
    </source>
</evidence>
<dbReference type="GO" id="GO:0009249">
    <property type="term" value="P:protein lipoylation"/>
    <property type="evidence" value="ECO:0007669"/>
    <property type="project" value="InterPro"/>
</dbReference>
<dbReference type="Pfam" id="PF10437">
    <property type="entry name" value="Lip_prot_lig_C"/>
    <property type="match status" value="1"/>
</dbReference>
<dbReference type="InterPro" id="IPR004143">
    <property type="entry name" value="BPL_LPL_catalytic"/>
</dbReference>
<organism evidence="9 10">
    <name type="scientific">Solidesulfovibrio carbinolicus</name>
    <dbReference type="NCBI Taxonomy" id="296842"/>
    <lineage>
        <taxon>Bacteria</taxon>
        <taxon>Pseudomonadati</taxon>
        <taxon>Thermodesulfobacteriota</taxon>
        <taxon>Desulfovibrionia</taxon>
        <taxon>Desulfovibrionales</taxon>
        <taxon>Desulfovibrionaceae</taxon>
        <taxon>Solidesulfovibrio</taxon>
    </lineage>
</organism>
<dbReference type="RefSeq" id="WP_129349873.1">
    <property type="nucleotide sequence ID" value="NZ_CP026538.1"/>
</dbReference>
<keyword evidence="6" id="KW-0067">ATP-binding</keyword>
<evidence type="ECO:0000256" key="3">
    <source>
        <dbReference type="ARBA" id="ARBA00012367"/>
    </source>
</evidence>
<dbReference type="EC" id="6.3.1.20" evidence="3"/>
<evidence type="ECO:0000313" key="9">
    <source>
        <dbReference type="EMBL" id="QAZ66529.1"/>
    </source>
</evidence>
<dbReference type="Pfam" id="PF21948">
    <property type="entry name" value="LplA-B_cat"/>
    <property type="match status" value="1"/>
</dbReference>
<dbReference type="EMBL" id="CP026538">
    <property type="protein sequence ID" value="QAZ66529.1"/>
    <property type="molecule type" value="Genomic_DNA"/>
</dbReference>
<dbReference type="PROSITE" id="PS51733">
    <property type="entry name" value="BPL_LPL_CATALYTIC"/>
    <property type="match status" value="1"/>
</dbReference>
<accession>A0A4P6HYU1</accession>
<comment type="catalytic activity">
    <reaction evidence="7">
        <text>L-lysyl-[lipoyl-carrier protein] + (R)-lipoate + ATP = N(6)-[(R)-lipoyl]-L-lysyl-[lipoyl-carrier protein] + AMP + diphosphate + H(+)</text>
        <dbReference type="Rhea" id="RHEA:49288"/>
        <dbReference type="Rhea" id="RHEA-COMP:10500"/>
        <dbReference type="Rhea" id="RHEA-COMP:10502"/>
        <dbReference type="ChEBI" id="CHEBI:15378"/>
        <dbReference type="ChEBI" id="CHEBI:29969"/>
        <dbReference type="ChEBI" id="CHEBI:30616"/>
        <dbReference type="ChEBI" id="CHEBI:33019"/>
        <dbReference type="ChEBI" id="CHEBI:83088"/>
        <dbReference type="ChEBI" id="CHEBI:83099"/>
        <dbReference type="ChEBI" id="CHEBI:456215"/>
        <dbReference type="EC" id="6.3.1.20"/>
    </reaction>
</comment>
<dbReference type="SUPFAM" id="SSF55681">
    <property type="entry name" value="Class II aaRS and biotin synthetases"/>
    <property type="match status" value="1"/>
</dbReference>
<dbReference type="SUPFAM" id="SSF82649">
    <property type="entry name" value="SufE/NifU"/>
    <property type="match status" value="1"/>
</dbReference>
<dbReference type="CDD" id="cd16443">
    <property type="entry name" value="LplA"/>
    <property type="match status" value="1"/>
</dbReference>